<feature type="non-terminal residue" evidence="1">
    <location>
        <position position="1"/>
    </location>
</feature>
<reference evidence="1" key="1">
    <citation type="submission" date="2014-12" db="EMBL/GenBank/DDBJ databases">
        <title>Insight into the proteome of Arion vulgaris.</title>
        <authorList>
            <person name="Aradska J."/>
            <person name="Bulat T."/>
            <person name="Smidak R."/>
            <person name="Sarate P."/>
            <person name="Gangsoo J."/>
            <person name="Sialana F."/>
            <person name="Bilban M."/>
            <person name="Lubec G."/>
        </authorList>
    </citation>
    <scope>NUCLEOTIDE SEQUENCE</scope>
    <source>
        <tissue evidence="1">Skin</tissue>
    </source>
</reference>
<name>A0A0B7C4W1_9EUPU</name>
<dbReference type="EMBL" id="HACG01053371">
    <property type="protein sequence ID" value="CEL00242.1"/>
    <property type="molecule type" value="Transcribed_RNA"/>
</dbReference>
<evidence type="ECO:0000313" key="1">
    <source>
        <dbReference type="EMBL" id="CEL00242.1"/>
    </source>
</evidence>
<proteinExistence type="predicted"/>
<organism evidence="1">
    <name type="scientific">Arion vulgaris</name>
    <dbReference type="NCBI Taxonomy" id="1028688"/>
    <lineage>
        <taxon>Eukaryota</taxon>
        <taxon>Metazoa</taxon>
        <taxon>Spiralia</taxon>
        <taxon>Lophotrochozoa</taxon>
        <taxon>Mollusca</taxon>
        <taxon>Gastropoda</taxon>
        <taxon>Heterobranchia</taxon>
        <taxon>Euthyneura</taxon>
        <taxon>Panpulmonata</taxon>
        <taxon>Eupulmonata</taxon>
        <taxon>Stylommatophora</taxon>
        <taxon>Helicina</taxon>
        <taxon>Arionoidea</taxon>
        <taxon>Arionidae</taxon>
        <taxon>Arion</taxon>
    </lineage>
</organism>
<protein>
    <submittedName>
        <fullName evidence="1">Uncharacterized protein</fullName>
    </submittedName>
</protein>
<sequence>YTDFITNENVVNALKASYSTAPEPDGVQYHYIKHLHEAGINAVGMDFNNSIRWYLRIGTIAIHDRSLNI</sequence>
<accession>A0A0B7C4W1</accession>
<dbReference type="AlphaFoldDB" id="A0A0B7C4W1"/>
<gene>
    <name evidence="1" type="primary">ORF223217</name>
</gene>